<dbReference type="Pfam" id="PF13347">
    <property type="entry name" value="MFS_2"/>
    <property type="match status" value="1"/>
</dbReference>
<keyword evidence="3 4" id="KW-0472">Membrane</keyword>
<dbReference type="GO" id="GO:0022857">
    <property type="term" value="F:transmembrane transporter activity"/>
    <property type="evidence" value="ECO:0007669"/>
    <property type="project" value="InterPro"/>
</dbReference>
<feature type="transmembrane region" description="Helical" evidence="4">
    <location>
        <begin position="215"/>
        <end position="237"/>
    </location>
</feature>
<sequence length="420" mass="44004">MTPRARLWPWSLFAALIASAGLPIYIHAPKFYVDEYGVSLITLGVVLGALRLVDVVQDPALGWLAEKGRQYRGLMVGVAVAVMGAAMLGLFAMPPLLPPIWWFALMLAALFSAFSFLTICFYAQGVARAQTLPGGHLQLAGWRESGALLGISAAAVAPSIFGLMMGHPFTGFAIGFAVLCVAGTLAMRGQWTASGPAMPTPSPFALLAEPQVRRLLLLALVNAAPVAVTSTLFLFFVESRIGAPDLAGPLLLLFFLAAAITAPLWGRLAATYGQKQTLLAGMVLAILAFLFALRLGTGDVLAFALISAASGAALAADMVLLPAIFARTLSQRGGGEAMGFGLWSFASKLTLAFAALTLFPLLELGGFRAGPDNSDQALYTLTLLYAGLPCVLKLLAIALLARTQLPATAPLPSPHLKGRS</sequence>
<protein>
    <submittedName>
        <fullName evidence="6">Glycoside/pentoside/hexuronide:cation symporter, GPH family</fullName>
    </submittedName>
</protein>
<feature type="transmembrane region" description="Helical" evidence="4">
    <location>
        <begin position="382"/>
        <end position="401"/>
    </location>
</feature>
<dbReference type="SUPFAM" id="SSF103473">
    <property type="entry name" value="MFS general substrate transporter"/>
    <property type="match status" value="1"/>
</dbReference>
<proteinExistence type="predicted"/>
<evidence type="ECO:0000256" key="1">
    <source>
        <dbReference type="ARBA" id="ARBA00022692"/>
    </source>
</evidence>
<evidence type="ECO:0000313" key="6">
    <source>
        <dbReference type="EMBL" id="SEN32057.1"/>
    </source>
</evidence>
<keyword evidence="1 4" id="KW-0812">Transmembrane</keyword>
<evidence type="ECO:0000313" key="7">
    <source>
        <dbReference type="Proteomes" id="UP000183002"/>
    </source>
</evidence>
<organism evidence="6 7">
    <name type="scientific">Pseudorhodobacter antarcticus</name>
    <dbReference type="NCBI Taxonomy" id="1077947"/>
    <lineage>
        <taxon>Bacteria</taxon>
        <taxon>Pseudomonadati</taxon>
        <taxon>Pseudomonadota</taxon>
        <taxon>Alphaproteobacteria</taxon>
        <taxon>Rhodobacterales</taxon>
        <taxon>Paracoccaceae</taxon>
        <taxon>Pseudorhodobacter</taxon>
    </lineage>
</organism>
<dbReference type="InterPro" id="IPR036259">
    <property type="entry name" value="MFS_trans_sf"/>
</dbReference>
<gene>
    <name evidence="6" type="ORF">SAMN05216227_101136</name>
</gene>
<dbReference type="AlphaFoldDB" id="A0A1H8FLL7"/>
<feature type="transmembrane region" description="Helical" evidence="4">
    <location>
        <begin position="100"/>
        <end position="124"/>
    </location>
</feature>
<name>A0A1H8FLL7_9RHOB</name>
<feature type="transmembrane region" description="Helical" evidence="4">
    <location>
        <begin position="278"/>
        <end position="295"/>
    </location>
</feature>
<dbReference type="RefSeq" id="WP_050519614.1">
    <property type="nucleotide sequence ID" value="NZ_FOCO01000011.1"/>
</dbReference>
<dbReference type="Proteomes" id="UP000183002">
    <property type="component" value="Unassembled WGS sequence"/>
</dbReference>
<reference evidence="6 7" key="1">
    <citation type="submission" date="2016-10" db="EMBL/GenBank/DDBJ databases">
        <authorList>
            <person name="de Groot N.N."/>
        </authorList>
    </citation>
    <scope>NUCLEOTIDE SEQUENCE [LARGE SCALE GENOMIC DNA]</scope>
    <source>
        <strain evidence="6 7">CGMCC 1.10836</strain>
    </source>
</reference>
<feature type="domain" description="Major facilitator superfamily (MFS) profile" evidence="5">
    <location>
        <begin position="211"/>
        <end position="420"/>
    </location>
</feature>
<feature type="transmembrane region" description="Helical" evidence="4">
    <location>
        <begin position="301"/>
        <end position="325"/>
    </location>
</feature>
<dbReference type="InterPro" id="IPR020846">
    <property type="entry name" value="MFS_dom"/>
</dbReference>
<feature type="transmembrane region" description="Helical" evidence="4">
    <location>
        <begin position="36"/>
        <end position="53"/>
    </location>
</feature>
<dbReference type="STRING" id="1077947.SAMN05216227_101136"/>
<evidence type="ECO:0000256" key="2">
    <source>
        <dbReference type="ARBA" id="ARBA00022989"/>
    </source>
</evidence>
<dbReference type="Gene3D" id="1.20.1250.20">
    <property type="entry name" value="MFS general substrate transporter like domains"/>
    <property type="match status" value="2"/>
</dbReference>
<feature type="transmembrane region" description="Helical" evidence="4">
    <location>
        <begin position="74"/>
        <end position="94"/>
    </location>
</feature>
<keyword evidence="2 4" id="KW-1133">Transmembrane helix</keyword>
<feature type="transmembrane region" description="Helical" evidence="4">
    <location>
        <begin position="145"/>
        <end position="163"/>
    </location>
</feature>
<accession>A0A1H8FLL7</accession>
<feature type="transmembrane region" description="Helical" evidence="4">
    <location>
        <begin position="7"/>
        <end position="24"/>
    </location>
</feature>
<evidence type="ECO:0000256" key="4">
    <source>
        <dbReference type="SAM" id="Phobius"/>
    </source>
</evidence>
<feature type="transmembrane region" description="Helical" evidence="4">
    <location>
        <begin position="337"/>
        <end position="362"/>
    </location>
</feature>
<dbReference type="EMBL" id="FOCO01000011">
    <property type="protein sequence ID" value="SEN32057.1"/>
    <property type="molecule type" value="Genomic_DNA"/>
</dbReference>
<feature type="transmembrane region" description="Helical" evidence="4">
    <location>
        <begin position="249"/>
        <end position="266"/>
    </location>
</feature>
<keyword evidence="7" id="KW-1185">Reference proteome</keyword>
<dbReference type="OrthoDB" id="181905at2"/>
<feature type="transmembrane region" description="Helical" evidence="4">
    <location>
        <begin position="169"/>
        <end position="187"/>
    </location>
</feature>
<evidence type="ECO:0000259" key="5">
    <source>
        <dbReference type="PROSITE" id="PS50850"/>
    </source>
</evidence>
<evidence type="ECO:0000256" key="3">
    <source>
        <dbReference type="ARBA" id="ARBA00023136"/>
    </source>
</evidence>
<dbReference type="PROSITE" id="PS50850">
    <property type="entry name" value="MFS"/>
    <property type="match status" value="1"/>
</dbReference>